<comment type="caution">
    <text evidence="2">The sequence shown here is derived from an EMBL/GenBank/DDBJ whole genome shotgun (WGS) entry which is preliminary data.</text>
</comment>
<dbReference type="Proteomes" id="UP000516260">
    <property type="component" value="Chromosome 18"/>
</dbReference>
<evidence type="ECO:0000313" key="2">
    <source>
        <dbReference type="EMBL" id="TNM95782.1"/>
    </source>
</evidence>
<sequence length="103" mass="11203">MWEVMQPAPDTAQANGTAQLQATNGGGGGGKDGLPVLEPYLGSLLTVSDPKRRRVWLRKIHYVRGLRGRHRAESHSERSIQKAKAETGERRAERAERAAGSSA</sequence>
<dbReference type="AlphaFoldDB" id="A0A4Z2BUX3"/>
<protein>
    <submittedName>
        <fullName evidence="2">Uncharacterized protein</fullName>
    </submittedName>
</protein>
<dbReference type="EMBL" id="SWLE01000010">
    <property type="protein sequence ID" value="TNM95782.1"/>
    <property type="molecule type" value="Genomic_DNA"/>
</dbReference>
<feature type="compositionally biased region" description="Basic and acidic residues" evidence="1">
    <location>
        <begin position="71"/>
        <end position="97"/>
    </location>
</feature>
<feature type="region of interest" description="Disordered" evidence="1">
    <location>
        <begin position="67"/>
        <end position="103"/>
    </location>
</feature>
<proteinExistence type="predicted"/>
<feature type="compositionally biased region" description="Polar residues" evidence="1">
    <location>
        <begin position="12"/>
        <end position="23"/>
    </location>
</feature>
<gene>
    <name evidence="2" type="ORF">fugu_016865</name>
</gene>
<organism evidence="2 3">
    <name type="scientific">Takifugu bimaculatus</name>
    <dbReference type="NCBI Taxonomy" id="433685"/>
    <lineage>
        <taxon>Eukaryota</taxon>
        <taxon>Metazoa</taxon>
        <taxon>Chordata</taxon>
        <taxon>Craniata</taxon>
        <taxon>Vertebrata</taxon>
        <taxon>Euteleostomi</taxon>
        <taxon>Actinopterygii</taxon>
        <taxon>Neopterygii</taxon>
        <taxon>Teleostei</taxon>
        <taxon>Neoteleostei</taxon>
        <taxon>Acanthomorphata</taxon>
        <taxon>Eupercaria</taxon>
        <taxon>Tetraodontiformes</taxon>
        <taxon>Tetradontoidea</taxon>
        <taxon>Tetraodontidae</taxon>
        <taxon>Takifugu</taxon>
    </lineage>
</organism>
<name>A0A4Z2BUX3_9TELE</name>
<evidence type="ECO:0000256" key="1">
    <source>
        <dbReference type="SAM" id="MobiDB-lite"/>
    </source>
</evidence>
<feature type="region of interest" description="Disordered" evidence="1">
    <location>
        <begin position="1"/>
        <end position="35"/>
    </location>
</feature>
<evidence type="ECO:0000313" key="3">
    <source>
        <dbReference type="Proteomes" id="UP000516260"/>
    </source>
</evidence>
<reference evidence="2 3" key="1">
    <citation type="submission" date="2019-04" db="EMBL/GenBank/DDBJ databases">
        <title>The sequence and de novo assembly of Takifugu bimaculatus genome using PacBio and Hi-C technologies.</title>
        <authorList>
            <person name="Xu P."/>
            <person name="Liu B."/>
            <person name="Zhou Z."/>
        </authorList>
    </citation>
    <scope>NUCLEOTIDE SEQUENCE [LARGE SCALE GENOMIC DNA]</scope>
    <source>
        <strain evidence="2">TB-2018</strain>
        <tissue evidence="2">Muscle</tissue>
    </source>
</reference>
<accession>A0A4Z2BUX3</accession>
<keyword evidence="3" id="KW-1185">Reference proteome</keyword>